<accession>A0A3N1XY32</accession>
<dbReference type="AlphaFoldDB" id="A0A3N1XY32"/>
<feature type="coiled-coil region" evidence="1">
    <location>
        <begin position="37"/>
        <end position="78"/>
    </location>
</feature>
<proteinExistence type="predicted"/>
<evidence type="ECO:0000313" key="2">
    <source>
        <dbReference type="EMBL" id="ROR31523.1"/>
    </source>
</evidence>
<organism evidence="2 3">
    <name type="scientific">Mobilisporobacter senegalensis</name>
    <dbReference type="NCBI Taxonomy" id="1329262"/>
    <lineage>
        <taxon>Bacteria</taxon>
        <taxon>Bacillati</taxon>
        <taxon>Bacillota</taxon>
        <taxon>Clostridia</taxon>
        <taxon>Lachnospirales</taxon>
        <taxon>Lachnospiraceae</taxon>
        <taxon>Mobilisporobacter</taxon>
    </lineage>
</organism>
<evidence type="ECO:0000256" key="1">
    <source>
        <dbReference type="SAM" id="Coils"/>
    </source>
</evidence>
<sequence>MEKQILNILGEIQGQISCIQTDVQGLKTDVQGLKTDVQGLKTDVQGLKTDVQELKVDVSELKSDMANVKSDIKDLQMNQSHFDSELRNVRIFIENDVMRKIDLLYENRDTVISRIDKIDRMDKTEEDIALLKIAVSANSRDIKELQNR</sequence>
<reference evidence="2 3" key="1">
    <citation type="submission" date="2018-11" db="EMBL/GenBank/DDBJ databases">
        <title>Genomic Encyclopedia of Type Strains, Phase IV (KMG-IV): sequencing the most valuable type-strain genomes for metagenomic binning, comparative biology and taxonomic classification.</title>
        <authorList>
            <person name="Goeker M."/>
        </authorList>
    </citation>
    <scope>NUCLEOTIDE SEQUENCE [LARGE SCALE GENOMIC DNA]</scope>
    <source>
        <strain evidence="2 3">DSM 26537</strain>
    </source>
</reference>
<protein>
    <submittedName>
        <fullName evidence="2">Uncharacterized protein</fullName>
    </submittedName>
</protein>
<dbReference type="RefSeq" id="WP_170164199.1">
    <property type="nucleotide sequence ID" value="NZ_RJVG01000001.1"/>
</dbReference>
<dbReference type="Gene3D" id="1.10.287.540">
    <property type="entry name" value="Helix hairpin bin"/>
    <property type="match status" value="1"/>
</dbReference>
<dbReference type="EMBL" id="RJVG01000001">
    <property type="protein sequence ID" value="ROR31523.1"/>
    <property type="molecule type" value="Genomic_DNA"/>
</dbReference>
<gene>
    <name evidence="2" type="ORF">EDD66_101140</name>
</gene>
<dbReference type="SUPFAM" id="SSF58100">
    <property type="entry name" value="Bacterial hemolysins"/>
    <property type="match status" value="1"/>
</dbReference>
<keyword evidence="3" id="KW-1185">Reference proteome</keyword>
<dbReference type="Proteomes" id="UP000273083">
    <property type="component" value="Unassembled WGS sequence"/>
</dbReference>
<dbReference type="Gene3D" id="1.20.5.320">
    <property type="entry name" value="6-Phosphogluconate Dehydrogenase, domain 3"/>
    <property type="match status" value="1"/>
</dbReference>
<evidence type="ECO:0000313" key="3">
    <source>
        <dbReference type="Proteomes" id="UP000273083"/>
    </source>
</evidence>
<comment type="caution">
    <text evidence="2">The sequence shown here is derived from an EMBL/GenBank/DDBJ whole genome shotgun (WGS) entry which is preliminary data.</text>
</comment>
<keyword evidence="1" id="KW-0175">Coiled coil</keyword>
<name>A0A3N1XY32_9FIRM</name>